<gene>
    <name evidence="8" type="ORF">BA92_10295</name>
</gene>
<evidence type="ECO:0000256" key="1">
    <source>
        <dbReference type="ARBA" id="ARBA00004141"/>
    </source>
</evidence>
<dbReference type="AlphaFoldDB" id="A0A0C3R4V2"/>
<dbReference type="OrthoDB" id="9807274at2"/>
<comment type="caution">
    <text evidence="8">The sequence shown here is derived from an EMBL/GenBank/DDBJ whole genome shotgun (WGS) entry which is preliminary data.</text>
</comment>
<organism evidence="8 9">
    <name type="scientific">Sanguibacteroides justesenii</name>
    <dbReference type="NCBI Taxonomy" id="1547597"/>
    <lineage>
        <taxon>Bacteria</taxon>
        <taxon>Pseudomonadati</taxon>
        <taxon>Bacteroidota</taxon>
        <taxon>Bacteroidia</taxon>
        <taxon>Bacteroidales</taxon>
        <taxon>Porphyromonadaceae</taxon>
        <taxon>Sanguibacteroides</taxon>
    </lineage>
</organism>
<keyword evidence="4 6" id="KW-1133">Transmembrane helix</keyword>
<name>A0A0C3R4V2_9PORP</name>
<feature type="transmembrane region" description="Helical" evidence="6">
    <location>
        <begin position="205"/>
        <end position="228"/>
    </location>
</feature>
<feature type="transmembrane region" description="Helical" evidence="6">
    <location>
        <begin position="333"/>
        <end position="353"/>
    </location>
</feature>
<dbReference type="InterPro" id="IPR020846">
    <property type="entry name" value="MFS_dom"/>
</dbReference>
<evidence type="ECO:0000313" key="8">
    <source>
        <dbReference type="EMBL" id="KIO44565.1"/>
    </source>
</evidence>
<accession>A0A0C3R4V2</accession>
<feature type="domain" description="Major facilitator superfamily (MFS) profile" evidence="7">
    <location>
        <begin position="19"/>
        <end position="456"/>
    </location>
</feature>
<evidence type="ECO:0000256" key="5">
    <source>
        <dbReference type="ARBA" id="ARBA00023136"/>
    </source>
</evidence>
<keyword evidence="2" id="KW-0813">Transport</keyword>
<feature type="transmembrane region" description="Helical" evidence="6">
    <location>
        <begin position="53"/>
        <end position="73"/>
    </location>
</feature>
<feature type="transmembrane region" description="Helical" evidence="6">
    <location>
        <begin position="408"/>
        <end position="426"/>
    </location>
</feature>
<keyword evidence="3 6" id="KW-0812">Transmembrane</keyword>
<evidence type="ECO:0000259" key="7">
    <source>
        <dbReference type="PROSITE" id="PS50850"/>
    </source>
</evidence>
<evidence type="ECO:0000256" key="3">
    <source>
        <dbReference type="ARBA" id="ARBA00022692"/>
    </source>
</evidence>
<dbReference type="CDD" id="cd17321">
    <property type="entry name" value="MFS_MMR_MDR_like"/>
    <property type="match status" value="1"/>
</dbReference>
<evidence type="ECO:0000313" key="9">
    <source>
        <dbReference type="Proteomes" id="UP000031980"/>
    </source>
</evidence>
<dbReference type="PANTHER" id="PTHR42718:SF9">
    <property type="entry name" value="MAJOR FACILITATOR SUPERFAMILY MULTIDRUG TRANSPORTER MFSC"/>
    <property type="match status" value="1"/>
</dbReference>
<dbReference type="GO" id="GO:0016020">
    <property type="term" value="C:membrane"/>
    <property type="evidence" value="ECO:0007669"/>
    <property type="project" value="UniProtKB-SubCell"/>
</dbReference>
<sequence length="466" mass="49381">MGTEEVKMDGLPLPRRYWAILSIALGITVSVLDGTIANVALPTIAQDLQATPSMSIWIVNAYQLAIVVSLLSLSSLGDIWGYRKVYISGLFLFSFTSLACALSNSLWTLTVARVLQGFGAAAITSVNTSLIRIIYPQRIIGRGMGINALVVAVSAAAGPTIAAGILSVASWPWLFAINVPIGIAALMLSFKFLPSNTVRVEGRRFDWMSGWMNALTFGLLISAIEGYAHGIDSIYIVSGLAVMFVVGFFFIRRQLNQTYPLLPVDLLRIPIFALSVGTSICSFTAQMLAMVSLPFFLQNALGRDEVVTGLLLTPWPLATMLAAPLAGRLIERVHAGLLGGIGLTLFAGGLFLLATLPEMPTNASIVWRMALCGAGFGLFQTPNNSILILSAPRQRSGGASGMLGTSRLLGQTSGASLVALMFALFPHNGTHAALYLGGAFAALAAIVSFSRMSLPEPGALGKRKKG</sequence>
<keyword evidence="5 6" id="KW-0472">Membrane</keyword>
<feature type="transmembrane region" description="Helical" evidence="6">
    <location>
        <begin position="146"/>
        <end position="167"/>
    </location>
</feature>
<dbReference type="EMBL" id="JPIU01000039">
    <property type="protein sequence ID" value="KIO44565.1"/>
    <property type="molecule type" value="Genomic_DNA"/>
</dbReference>
<dbReference type="InterPro" id="IPR036259">
    <property type="entry name" value="MFS_trans_sf"/>
</dbReference>
<dbReference type="PANTHER" id="PTHR42718">
    <property type="entry name" value="MAJOR FACILITATOR SUPERFAMILY MULTIDRUG TRANSPORTER MFSC"/>
    <property type="match status" value="1"/>
</dbReference>
<dbReference type="RefSeq" id="WP_041505293.1">
    <property type="nucleotide sequence ID" value="NZ_JPIU01000039.1"/>
</dbReference>
<dbReference type="PRINTS" id="PR01036">
    <property type="entry name" value="TCRTETB"/>
</dbReference>
<feature type="transmembrane region" description="Helical" evidence="6">
    <location>
        <begin position="432"/>
        <end position="454"/>
    </location>
</feature>
<feature type="transmembrane region" description="Helical" evidence="6">
    <location>
        <begin position="271"/>
        <end position="297"/>
    </location>
</feature>
<evidence type="ECO:0000256" key="4">
    <source>
        <dbReference type="ARBA" id="ARBA00022989"/>
    </source>
</evidence>
<feature type="transmembrane region" description="Helical" evidence="6">
    <location>
        <begin position="173"/>
        <end position="193"/>
    </location>
</feature>
<reference evidence="8 9" key="1">
    <citation type="submission" date="2014-07" db="EMBL/GenBank/DDBJ databases">
        <title>Porphyromonadaceae bacterium OUH 308042 = ATCC BAA-2681 = DSM 28342 draft genome.</title>
        <authorList>
            <person name="Sydenham T.V."/>
            <person name="Hasman H."/>
            <person name="Justensen U.S."/>
        </authorList>
    </citation>
    <scope>NUCLEOTIDE SEQUENCE [LARGE SCALE GENOMIC DNA]</scope>
    <source>
        <strain evidence="8 9">OUH 308042</strain>
    </source>
</reference>
<protein>
    <submittedName>
        <fullName evidence="8">Multidrug MFS transporter</fullName>
    </submittedName>
</protein>
<dbReference type="GO" id="GO:0022857">
    <property type="term" value="F:transmembrane transporter activity"/>
    <property type="evidence" value="ECO:0007669"/>
    <property type="project" value="InterPro"/>
</dbReference>
<feature type="transmembrane region" description="Helical" evidence="6">
    <location>
        <begin position="17"/>
        <end position="41"/>
    </location>
</feature>
<keyword evidence="9" id="KW-1185">Reference proteome</keyword>
<comment type="subcellular location">
    <subcellularLocation>
        <location evidence="1">Membrane</location>
        <topology evidence="1">Multi-pass membrane protein</topology>
    </subcellularLocation>
</comment>
<dbReference type="FunFam" id="1.20.1720.10:FF:000011">
    <property type="entry name" value="Transporter, major facilitator family"/>
    <property type="match status" value="1"/>
</dbReference>
<feature type="transmembrane region" description="Helical" evidence="6">
    <location>
        <begin position="309"/>
        <end position="326"/>
    </location>
</feature>
<dbReference type="FunFam" id="1.20.1250.20:FF:000168">
    <property type="entry name" value="Transporter, major facilitator family"/>
    <property type="match status" value="1"/>
</dbReference>
<proteinExistence type="predicted"/>
<dbReference type="Proteomes" id="UP000031980">
    <property type="component" value="Unassembled WGS sequence"/>
</dbReference>
<dbReference type="InterPro" id="IPR011701">
    <property type="entry name" value="MFS"/>
</dbReference>
<feature type="transmembrane region" description="Helical" evidence="6">
    <location>
        <begin position="113"/>
        <end position="134"/>
    </location>
</feature>
<dbReference type="PROSITE" id="PS50850">
    <property type="entry name" value="MFS"/>
    <property type="match status" value="1"/>
</dbReference>
<dbReference type="Pfam" id="PF07690">
    <property type="entry name" value="MFS_1"/>
    <property type="match status" value="2"/>
</dbReference>
<evidence type="ECO:0000256" key="6">
    <source>
        <dbReference type="SAM" id="Phobius"/>
    </source>
</evidence>
<dbReference type="SUPFAM" id="SSF103473">
    <property type="entry name" value="MFS general substrate transporter"/>
    <property type="match status" value="1"/>
</dbReference>
<feature type="transmembrane region" description="Helical" evidence="6">
    <location>
        <begin position="85"/>
        <end position="107"/>
    </location>
</feature>
<dbReference type="Gene3D" id="1.20.1720.10">
    <property type="entry name" value="Multidrug resistance protein D"/>
    <property type="match status" value="1"/>
</dbReference>
<evidence type="ECO:0000256" key="2">
    <source>
        <dbReference type="ARBA" id="ARBA00022448"/>
    </source>
</evidence>
<dbReference type="Gene3D" id="1.20.1250.20">
    <property type="entry name" value="MFS general substrate transporter like domains"/>
    <property type="match status" value="1"/>
</dbReference>
<feature type="transmembrane region" description="Helical" evidence="6">
    <location>
        <begin position="234"/>
        <end position="251"/>
    </location>
</feature>